<dbReference type="EMBL" id="PEVY01000080">
    <property type="protein sequence ID" value="PIU74874.1"/>
    <property type="molecule type" value="Genomic_DNA"/>
</dbReference>
<comment type="caution">
    <text evidence="9">The sequence shown here is derived from an EMBL/GenBank/DDBJ whole genome shotgun (WGS) entry which is preliminary data.</text>
</comment>
<keyword evidence="4" id="KW-0808">Transferase</keyword>
<feature type="transmembrane region" description="Helical" evidence="8">
    <location>
        <begin position="108"/>
        <end position="126"/>
    </location>
</feature>
<name>A0A2M7AW69_9BACT</name>
<proteinExistence type="predicted"/>
<feature type="transmembrane region" description="Helical" evidence="8">
    <location>
        <begin position="283"/>
        <end position="302"/>
    </location>
</feature>
<evidence type="ECO:0008006" key="11">
    <source>
        <dbReference type="Google" id="ProtNLM"/>
    </source>
</evidence>
<dbReference type="Proteomes" id="UP000228775">
    <property type="component" value="Unassembled WGS sequence"/>
</dbReference>
<evidence type="ECO:0000256" key="1">
    <source>
        <dbReference type="ARBA" id="ARBA00004651"/>
    </source>
</evidence>
<protein>
    <recommendedName>
        <fullName evidence="11">Glycosyltransferase RgtA/B/C/D-like domain-containing protein</fullName>
    </recommendedName>
</protein>
<dbReference type="GO" id="GO:0016763">
    <property type="term" value="F:pentosyltransferase activity"/>
    <property type="evidence" value="ECO:0007669"/>
    <property type="project" value="TreeGrafter"/>
</dbReference>
<gene>
    <name evidence="9" type="ORF">COS76_03785</name>
</gene>
<feature type="transmembrane region" description="Helical" evidence="8">
    <location>
        <begin position="201"/>
        <end position="221"/>
    </location>
</feature>
<dbReference type="GO" id="GO:0005886">
    <property type="term" value="C:plasma membrane"/>
    <property type="evidence" value="ECO:0007669"/>
    <property type="project" value="UniProtKB-SubCell"/>
</dbReference>
<evidence type="ECO:0000256" key="7">
    <source>
        <dbReference type="ARBA" id="ARBA00023136"/>
    </source>
</evidence>
<evidence type="ECO:0000256" key="8">
    <source>
        <dbReference type="SAM" id="Phobius"/>
    </source>
</evidence>
<evidence type="ECO:0000256" key="5">
    <source>
        <dbReference type="ARBA" id="ARBA00022692"/>
    </source>
</evidence>
<evidence type="ECO:0000256" key="3">
    <source>
        <dbReference type="ARBA" id="ARBA00022676"/>
    </source>
</evidence>
<feature type="transmembrane region" description="Helical" evidence="8">
    <location>
        <begin position="333"/>
        <end position="353"/>
    </location>
</feature>
<dbReference type="PANTHER" id="PTHR33908:SF11">
    <property type="entry name" value="MEMBRANE PROTEIN"/>
    <property type="match status" value="1"/>
</dbReference>
<evidence type="ECO:0000256" key="4">
    <source>
        <dbReference type="ARBA" id="ARBA00022679"/>
    </source>
</evidence>
<sequence>MDGKNILKFFRRYWLVLVLLITFLLRLPSLFEPISYGDEAIYLTLGGGIRRGLLLYRDIYDNKPPLLYLLAAIAGNLFWFRFLLLISCLTAIVVMSKLVKIFFPKNSLSQKFAVIFFALISSIPLVEGNNANSEIFQILPTITAVYLLLKEEKTTLNWFIAGLLFSLSVLLKVPAIFDFAALILFIVLFSTKKKFYFSSKILVLFLGFILPVFIVSLYFGLHHQLKLFFKIAFLQNLGYLSSWKTGSHAFSINNLLKTDFFLKGIFIFLTVMMLWWQKSKLKGLLAFVIIWGLFSLFGATLSERPYPHYLIQIIPPFTLILAFVFLKKTRATLLVPLFSIVLIACTYLRYHVWRYPTLPYYQNFLAFILGQKDKDSYFSYFNGQLPNYYKVAEEIVLLTTEKEKIFVWGDDAFLYVLTRRLPAIPFVATYHIKDFYSLGEVAKDLQKSPPSFIIVKQGSQPFPQLESILENKYFKLQKEGSLIVFSKRVN</sequence>
<dbReference type="PANTHER" id="PTHR33908">
    <property type="entry name" value="MANNOSYLTRANSFERASE YKCB-RELATED"/>
    <property type="match status" value="1"/>
</dbReference>
<evidence type="ECO:0000256" key="2">
    <source>
        <dbReference type="ARBA" id="ARBA00022475"/>
    </source>
</evidence>
<feature type="transmembrane region" description="Helical" evidence="8">
    <location>
        <begin position="260"/>
        <end position="276"/>
    </location>
</feature>
<keyword evidence="3" id="KW-0328">Glycosyltransferase</keyword>
<evidence type="ECO:0000256" key="6">
    <source>
        <dbReference type="ARBA" id="ARBA00022989"/>
    </source>
</evidence>
<feature type="transmembrane region" description="Helical" evidence="8">
    <location>
        <begin position="66"/>
        <end position="96"/>
    </location>
</feature>
<keyword evidence="7 8" id="KW-0472">Membrane</keyword>
<keyword evidence="5 8" id="KW-0812">Transmembrane</keyword>
<reference evidence="10" key="1">
    <citation type="submission" date="2017-09" db="EMBL/GenBank/DDBJ databases">
        <title>Depth-based differentiation of microbial function through sediment-hosted aquifers and enrichment of novel symbionts in the deep terrestrial subsurface.</title>
        <authorList>
            <person name="Probst A.J."/>
            <person name="Ladd B."/>
            <person name="Jarett J.K."/>
            <person name="Geller-Mcgrath D.E."/>
            <person name="Sieber C.M.K."/>
            <person name="Emerson J.B."/>
            <person name="Anantharaman K."/>
            <person name="Thomas B.C."/>
            <person name="Malmstrom R."/>
            <person name="Stieglmeier M."/>
            <person name="Klingl A."/>
            <person name="Woyke T."/>
            <person name="Ryan C.M."/>
            <person name="Banfield J.F."/>
        </authorList>
    </citation>
    <scope>NUCLEOTIDE SEQUENCE [LARGE SCALE GENOMIC DNA]</scope>
</reference>
<dbReference type="AlphaFoldDB" id="A0A2M7AW69"/>
<feature type="transmembrane region" description="Helical" evidence="8">
    <location>
        <begin position="156"/>
        <end position="189"/>
    </location>
</feature>
<evidence type="ECO:0000313" key="9">
    <source>
        <dbReference type="EMBL" id="PIU74874.1"/>
    </source>
</evidence>
<feature type="transmembrane region" description="Helical" evidence="8">
    <location>
        <begin position="308"/>
        <end position="326"/>
    </location>
</feature>
<organism evidence="9 10">
    <name type="scientific">Candidatus Portnoybacteria bacterium CG06_land_8_20_14_3_00_39_12</name>
    <dbReference type="NCBI Taxonomy" id="1974809"/>
    <lineage>
        <taxon>Bacteria</taxon>
        <taxon>Candidatus Portnoyibacteriota</taxon>
    </lineage>
</organism>
<keyword evidence="6 8" id="KW-1133">Transmembrane helix</keyword>
<accession>A0A2M7AW69</accession>
<evidence type="ECO:0000313" key="10">
    <source>
        <dbReference type="Proteomes" id="UP000228775"/>
    </source>
</evidence>
<dbReference type="GO" id="GO:0009103">
    <property type="term" value="P:lipopolysaccharide biosynthetic process"/>
    <property type="evidence" value="ECO:0007669"/>
    <property type="project" value="UniProtKB-ARBA"/>
</dbReference>
<keyword evidence="2" id="KW-1003">Cell membrane</keyword>
<comment type="subcellular location">
    <subcellularLocation>
        <location evidence="1">Cell membrane</location>
        <topology evidence="1">Multi-pass membrane protein</topology>
    </subcellularLocation>
</comment>
<dbReference type="InterPro" id="IPR050297">
    <property type="entry name" value="LipidA_mod_glycosyltrf_83"/>
</dbReference>